<reference evidence="4 5" key="1">
    <citation type="submission" date="2019-08" db="EMBL/GenBank/DDBJ databases">
        <title>In-depth cultivation of the pig gut microbiome towards novel bacterial diversity and tailored functional studies.</title>
        <authorList>
            <person name="Wylensek D."/>
            <person name="Hitch T.C.A."/>
            <person name="Clavel T."/>
        </authorList>
    </citation>
    <scope>NUCLEOTIDE SEQUENCE [LARGE SCALE GENOMIC DNA]</scope>
    <source>
        <strain evidence="4 5">WB03_NA08</strain>
    </source>
</reference>
<dbReference type="RefSeq" id="WP_154546259.1">
    <property type="nucleotide sequence ID" value="NZ_VULO01000013.1"/>
</dbReference>
<gene>
    <name evidence="4" type="ORF">FYJ24_10680</name>
</gene>
<comment type="caution">
    <text evidence="4">The sequence shown here is derived from an EMBL/GenBank/DDBJ whole genome shotgun (WGS) entry which is preliminary data.</text>
</comment>
<evidence type="ECO:0000256" key="1">
    <source>
        <dbReference type="ARBA" id="ARBA00006625"/>
    </source>
</evidence>
<dbReference type="SUPFAM" id="SSF56235">
    <property type="entry name" value="N-terminal nucleophile aminohydrolases (Ntn hydrolases)"/>
    <property type="match status" value="1"/>
</dbReference>
<feature type="domain" description="Choloylglycine hydrolase/NAAA C-terminal" evidence="3">
    <location>
        <begin position="2"/>
        <end position="289"/>
    </location>
</feature>
<dbReference type="Gene3D" id="3.60.60.10">
    <property type="entry name" value="Penicillin V Acylase, Chain A"/>
    <property type="match status" value="1"/>
</dbReference>
<dbReference type="EMBL" id="VULO01000013">
    <property type="protein sequence ID" value="MSS85209.1"/>
    <property type="molecule type" value="Genomic_DNA"/>
</dbReference>
<evidence type="ECO:0000259" key="3">
    <source>
        <dbReference type="Pfam" id="PF02275"/>
    </source>
</evidence>
<name>A0A6N7VTV6_9ACTO</name>
<proteinExistence type="inferred from homology"/>
<dbReference type="InterPro" id="IPR029055">
    <property type="entry name" value="Ntn_hydrolases_N"/>
</dbReference>
<evidence type="ECO:0000256" key="2">
    <source>
        <dbReference type="ARBA" id="ARBA00022801"/>
    </source>
</evidence>
<comment type="similarity">
    <text evidence="1">Belongs to the peptidase C59 family.</text>
</comment>
<dbReference type="AlphaFoldDB" id="A0A6N7VTV6"/>
<dbReference type="InterPro" id="IPR029132">
    <property type="entry name" value="CBAH/NAAA_C"/>
</dbReference>
<dbReference type="PANTHER" id="PTHR35527:SF2">
    <property type="entry name" value="HYDROLASE"/>
    <property type="match status" value="1"/>
</dbReference>
<organism evidence="4 5">
    <name type="scientific">Scrofimicrobium canadense</name>
    <dbReference type="NCBI Taxonomy" id="2652290"/>
    <lineage>
        <taxon>Bacteria</taxon>
        <taxon>Bacillati</taxon>
        <taxon>Actinomycetota</taxon>
        <taxon>Actinomycetes</taxon>
        <taxon>Actinomycetales</taxon>
        <taxon>Actinomycetaceae</taxon>
        <taxon>Scrofimicrobium</taxon>
    </lineage>
</organism>
<sequence>MCTRIVYHGVEQRYLTARSMDWNDNPDAQLWIFPRGMERSSVQGPDGFTWTSRFGSVIASAYGICTTDGMNEAGLTANALWLAESEYPTPTDTRPHMTLAIWAQYFLDNFGTVAEAVEEARKERFIITTLQVPGQDRLATLHLALSDGTGDSAILEYLEGKLTIHHSRDYKVMTNSPPFDQQLAINTYWDGIGGTVMLPGTNRAADRYVRGCFYVDAVPKFADQVNAAAATFSVIRNTSVPFGISTPGQPNISSTWWRSVCDHKERRYYFESVLAPAVLWIDFDTVDFSSDQPSRCLPLGQRMTWLSGGPALESFEIAEPFAFAQ</sequence>
<accession>A0A6N7VTV6</accession>
<keyword evidence="5" id="KW-1185">Reference proteome</keyword>
<dbReference type="GO" id="GO:0016787">
    <property type="term" value="F:hydrolase activity"/>
    <property type="evidence" value="ECO:0007669"/>
    <property type="project" value="UniProtKB-KW"/>
</dbReference>
<dbReference type="Proteomes" id="UP000470875">
    <property type="component" value="Unassembled WGS sequence"/>
</dbReference>
<keyword evidence="2 4" id="KW-0378">Hydrolase</keyword>
<evidence type="ECO:0000313" key="5">
    <source>
        <dbReference type="Proteomes" id="UP000470875"/>
    </source>
</evidence>
<dbReference type="InterPro" id="IPR052193">
    <property type="entry name" value="Peptidase_C59"/>
</dbReference>
<dbReference type="CDD" id="cd01902">
    <property type="entry name" value="Ntn_CGH"/>
    <property type="match status" value="1"/>
</dbReference>
<dbReference type="PANTHER" id="PTHR35527">
    <property type="entry name" value="CHOLOYLGLYCINE HYDROLASE"/>
    <property type="match status" value="1"/>
</dbReference>
<evidence type="ECO:0000313" key="4">
    <source>
        <dbReference type="EMBL" id="MSS85209.1"/>
    </source>
</evidence>
<protein>
    <submittedName>
        <fullName evidence="4">Linear amide C-N hydrolase</fullName>
    </submittedName>
</protein>
<dbReference type="Pfam" id="PF02275">
    <property type="entry name" value="CBAH"/>
    <property type="match status" value="1"/>
</dbReference>